<keyword evidence="2" id="KW-1185">Reference proteome</keyword>
<name>A0ABY7FSF3_MYAAR</name>
<evidence type="ECO:0000313" key="2">
    <source>
        <dbReference type="Proteomes" id="UP001164746"/>
    </source>
</evidence>
<accession>A0ABY7FSF3</accession>
<dbReference type="EMBL" id="CP111024">
    <property type="protein sequence ID" value="WAR24512.1"/>
    <property type="molecule type" value="Genomic_DNA"/>
</dbReference>
<dbReference type="Proteomes" id="UP001164746">
    <property type="component" value="Chromosome 13"/>
</dbReference>
<gene>
    <name evidence="1" type="ORF">MAR_038181</name>
</gene>
<proteinExistence type="predicted"/>
<protein>
    <submittedName>
        <fullName evidence="1">Uncharacterized protein</fullName>
    </submittedName>
</protein>
<sequence length="210" mass="24239">MWMHAHKSGRTRPTHGNGSQWTAMEQRYLKYNAFLMVQMAQSEEFCMSRENGGYRLIGFIDNDKVNKDMTGLSCGKKEQNLATHACISIFFFPYHKTNQVIFILFVWKAVQYLYVYGFTVTFISMDGAQTNQDFLKMFCENTSPLDKKFSTINILSPSDPKITFIMDYSHVVIGKYASVTYDINIAFMGNTWSMHFNGIQIPTAYTYTES</sequence>
<evidence type="ECO:0000313" key="1">
    <source>
        <dbReference type="EMBL" id="WAR24512.1"/>
    </source>
</evidence>
<organism evidence="1 2">
    <name type="scientific">Mya arenaria</name>
    <name type="common">Soft-shell clam</name>
    <dbReference type="NCBI Taxonomy" id="6604"/>
    <lineage>
        <taxon>Eukaryota</taxon>
        <taxon>Metazoa</taxon>
        <taxon>Spiralia</taxon>
        <taxon>Lophotrochozoa</taxon>
        <taxon>Mollusca</taxon>
        <taxon>Bivalvia</taxon>
        <taxon>Autobranchia</taxon>
        <taxon>Heteroconchia</taxon>
        <taxon>Euheterodonta</taxon>
        <taxon>Imparidentia</taxon>
        <taxon>Neoheterodontei</taxon>
        <taxon>Myida</taxon>
        <taxon>Myoidea</taxon>
        <taxon>Myidae</taxon>
        <taxon>Mya</taxon>
    </lineage>
</organism>
<reference evidence="1" key="1">
    <citation type="submission" date="2022-11" db="EMBL/GenBank/DDBJ databases">
        <title>Centuries of genome instability and evolution in soft-shell clam transmissible cancer (bioRxiv).</title>
        <authorList>
            <person name="Hart S.F.M."/>
            <person name="Yonemitsu M.A."/>
            <person name="Giersch R.M."/>
            <person name="Beal B.F."/>
            <person name="Arriagada G."/>
            <person name="Davis B.W."/>
            <person name="Ostrander E.A."/>
            <person name="Goff S.P."/>
            <person name="Metzger M.J."/>
        </authorList>
    </citation>
    <scope>NUCLEOTIDE SEQUENCE</scope>
    <source>
        <strain evidence="1">MELC-2E11</strain>
        <tissue evidence="1">Siphon/mantle</tissue>
    </source>
</reference>